<dbReference type="SUPFAM" id="SSF52266">
    <property type="entry name" value="SGNH hydrolase"/>
    <property type="match status" value="1"/>
</dbReference>
<reference evidence="3 4" key="1">
    <citation type="submission" date="2020-10" db="EMBL/GenBank/DDBJ databases">
        <authorList>
            <person name="Castelo-Branco R."/>
            <person name="Eusebio N."/>
            <person name="Adriana R."/>
            <person name="Vieira A."/>
            <person name="Brugerolle De Fraissinette N."/>
            <person name="Rezende De Castro R."/>
            <person name="Schneider M.P."/>
            <person name="Vasconcelos V."/>
            <person name="Leao P.N."/>
        </authorList>
    </citation>
    <scope>NUCLEOTIDE SEQUENCE [LARGE SCALE GENOMIC DNA]</scope>
    <source>
        <strain evidence="3 4">LEGE 06226</strain>
    </source>
</reference>
<dbReference type="EMBL" id="JADEWU010000054">
    <property type="protein sequence ID" value="MBE9145360.1"/>
    <property type="molecule type" value="Genomic_DNA"/>
</dbReference>
<dbReference type="Pfam" id="PF00353">
    <property type="entry name" value="HemolysinCabind"/>
    <property type="match status" value="1"/>
</dbReference>
<dbReference type="InterPro" id="IPR011049">
    <property type="entry name" value="Serralysin-like_metalloprot_C"/>
</dbReference>
<evidence type="ECO:0000256" key="1">
    <source>
        <dbReference type="SAM" id="MobiDB-lite"/>
    </source>
</evidence>
<dbReference type="InterPro" id="IPR013830">
    <property type="entry name" value="SGNH_hydro"/>
</dbReference>
<protein>
    <recommendedName>
        <fullName evidence="2">SGNH hydrolase-type esterase domain-containing protein</fullName>
    </recommendedName>
</protein>
<dbReference type="Gene3D" id="2.150.10.10">
    <property type="entry name" value="Serralysin-like metalloprotease, C-terminal"/>
    <property type="match status" value="2"/>
</dbReference>
<dbReference type="InterPro" id="IPR018511">
    <property type="entry name" value="Hemolysin-typ_Ca-bd_CS"/>
</dbReference>
<organism evidence="3 4">
    <name type="scientific">Planktothrix mougeotii LEGE 06226</name>
    <dbReference type="NCBI Taxonomy" id="1828728"/>
    <lineage>
        <taxon>Bacteria</taxon>
        <taxon>Bacillati</taxon>
        <taxon>Cyanobacteriota</taxon>
        <taxon>Cyanophyceae</taxon>
        <taxon>Oscillatoriophycideae</taxon>
        <taxon>Oscillatoriales</taxon>
        <taxon>Microcoleaceae</taxon>
        <taxon>Planktothrix</taxon>
    </lineage>
</organism>
<dbReference type="RefSeq" id="WP_193870814.1">
    <property type="nucleotide sequence ID" value="NZ_JADEWU010000054.1"/>
</dbReference>
<evidence type="ECO:0000313" key="4">
    <source>
        <dbReference type="Proteomes" id="UP000640725"/>
    </source>
</evidence>
<dbReference type="Gene3D" id="3.40.50.1110">
    <property type="entry name" value="SGNH hydrolase"/>
    <property type="match status" value="1"/>
</dbReference>
<dbReference type="PRINTS" id="PR00313">
    <property type="entry name" value="CABNDNGRPT"/>
</dbReference>
<dbReference type="PANTHER" id="PTHR30383">
    <property type="entry name" value="THIOESTERASE 1/PROTEASE 1/LYSOPHOSPHOLIPASE L1"/>
    <property type="match status" value="1"/>
</dbReference>
<dbReference type="InterPro" id="IPR036514">
    <property type="entry name" value="SGNH_hydro_sf"/>
</dbReference>
<comment type="caution">
    <text evidence="3">The sequence shown here is derived from an EMBL/GenBank/DDBJ whole genome shotgun (WGS) entry which is preliminary data.</text>
</comment>
<dbReference type="Gene3D" id="2.60.120.260">
    <property type="entry name" value="Galactose-binding domain-like"/>
    <property type="match status" value="1"/>
</dbReference>
<feature type="region of interest" description="Disordered" evidence="1">
    <location>
        <begin position="545"/>
        <end position="577"/>
    </location>
</feature>
<keyword evidence="4" id="KW-1185">Reference proteome</keyword>
<dbReference type="SUPFAM" id="SSF51120">
    <property type="entry name" value="beta-Roll"/>
    <property type="match status" value="1"/>
</dbReference>
<dbReference type="Pfam" id="PF13472">
    <property type="entry name" value="Lipase_GDSL_2"/>
    <property type="match status" value="1"/>
</dbReference>
<evidence type="ECO:0000259" key="2">
    <source>
        <dbReference type="Pfam" id="PF13472"/>
    </source>
</evidence>
<sequence length="693" mass="73129">MAATQVFMTEAEKMVLTGSTQKLSGSYASGGAFIRVKGSTGATGTLTTGFTGESGAYDIVVKYFDENDGVSSLSVGVQGTTIDSWLADQNLGGGSPSAITLTEKVIKNVQINTSDKIEIKGTVNGGENAGVDRIDLVPTDNTAPTPSLTANNIDVTSGDTEAYTFTVQYTDNWGVDLSTIDSKDIKVTGPHGFSQDATLVSSSLSSNGKVATATYEIAPPGGYWNIQETGTYTIEMQSNQVLDLVNNPVTDGNLGTFDVSVTSGGDDVNYSQAPKGVYINLETEMGSIPDASKTLKIMPLGDSITAGRSNDYQLEDDWVGYRKDLYENFQFFNVPIDLVGSEANGAFSEKQNEGHPGWRTIDITAGLKNNNWIQTADPDVILLMIGTNDTGGSVDTMKKNLGRLIDAITDTSKNPSFDNGNLLVSTIAPMHPNSSYYSSRMSKVIEYNQSIPDIVAQQPASEKVSFVNMWQGSNAILETDITPPPADNGLHPTEAGYQKMAYYWFDSILNNTQQKDILADKTNVEGSAYNDMIFGNASSNHLEGGEGADQITGGEGADQINGGAGADQINGGADADQITGGADADTFIYNNPNHGQDILTDFNPSQGDVFAISASGFGGGLVAGTALSTTESSTGVFASGTTLDYLGSMAHFFYDTSTGVLSFDPDGSNAQPLTPLATLTTKPILTADQFTIV</sequence>
<proteinExistence type="predicted"/>
<dbReference type="PANTHER" id="PTHR30383:SF5">
    <property type="entry name" value="SGNH HYDROLASE-TYPE ESTERASE DOMAIN-CONTAINING PROTEIN"/>
    <property type="match status" value="1"/>
</dbReference>
<evidence type="ECO:0000313" key="3">
    <source>
        <dbReference type="EMBL" id="MBE9145360.1"/>
    </source>
</evidence>
<dbReference type="Proteomes" id="UP000640725">
    <property type="component" value="Unassembled WGS sequence"/>
</dbReference>
<feature type="domain" description="SGNH hydrolase-type esterase" evidence="2">
    <location>
        <begin position="300"/>
        <end position="498"/>
    </location>
</feature>
<name>A0ABR9UFW5_9CYAN</name>
<dbReference type="InterPro" id="IPR051532">
    <property type="entry name" value="Ester_Hydrolysis_Enzymes"/>
</dbReference>
<accession>A0ABR9UFW5</accession>
<gene>
    <name evidence="3" type="ORF">IQ236_19360</name>
</gene>
<dbReference type="InterPro" id="IPR001343">
    <property type="entry name" value="Hemolysn_Ca-bd"/>
</dbReference>
<dbReference type="PROSITE" id="PS00330">
    <property type="entry name" value="HEMOLYSIN_CALCIUM"/>
    <property type="match status" value="2"/>
</dbReference>